<dbReference type="PANTHER" id="PTHR36832:SF1">
    <property type="entry name" value="SLR1174 PROTEIN"/>
    <property type="match status" value="1"/>
</dbReference>
<gene>
    <name evidence="2" type="ORF">FYJ37_06205</name>
</gene>
<keyword evidence="1" id="KW-0812">Transmembrane</keyword>
<dbReference type="InterPro" id="IPR010390">
    <property type="entry name" value="ABC-2_transporter-like"/>
</dbReference>
<dbReference type="Pfam" id="PF06182">
    <property type="entry name" value="ABC2_membrane_6"/>
    <property type="match status" value="1"/>
</dbReference>
<dbReference type="PANTHER" id="PTHR36832">
    <property type="entry name" value="SLR1174 PROTEIN-RELATED"/>
    <property type="match status" value="1"/>
</dbReference>
<feature type="transmembrane region" description="Helical" evidence="1">
    <location>
        <begin position="155"/>
        <end position="184"/>
    </location>
</feature>
<keyword evidence="1" id="KW-0472">Membrane</keyword>
<name>A0A844F7N2_CLOSV</name>
<feature type="transmembrane region" description="Helical" evidence="1">
    <location>
        <begin position="243"/>
        <end position="261"/>
    </location>
</feature>
<evidence type="ECO:0000313" key="3">
    <source>
        <dbReference type="Proteomes" id="UP000462363"/>
    </source>
</evidence>
<organism evidence="2 3">
    <name type="scientific">Clostridium scindens (strain JCM 10418 / VPI 12708)</name>
    <dbReference type="NCBI Taxonomy" id="29347"/>
    <lineage>
        <taxon>Bacteria</taxon>
        <taxon>Bacillati</taxon>
        <taxon>Bacillota</taxon>
        <taxon>Clostridia</taxon>
        <taxon>Lachnospirales</taxon>
        <taxon>Lachnospiraceae</taxon>
    </lineage>
</organism>
<feature type="transmembrane region" description="Helical" evidence="1">
    <location>
        <begin position="125"/>
        <end position="143"/>
    </location>
</feature>
<dbReference type="Proteomes" id="UP000462363">
    <property type="component" value="Unassembled WGS sequence"/>
</dbReference>
<evidence type="ECO:0000256" key="1">
    <source>
        <dbReference type="SAM" id="Phobius"/>
    </source>
</evidence>
<comment type="caution">
    <text evidence="2">The sequence shown here is derived from an EMBL/GenBank/DDBJ whole genome shotgun (WGS) entry which is preliminary data.</text>
</comment>
<evidence type="ECO:0000313" key="2">
    <source>
        <dbReference type="EMBL" id="MSS39950.1"/>
    </source>
</evidence>
<sequence>MKPLERAILIIKAKMRKFYYLVKMTFLTKFAYMKAFWFDIAGTAASIVIYYFLWQYVFRQQETLRGFTMAQMTTYVVLSRMLSSQFSGGINVELSKWIYKGNIGIELLRPVSLFFALFAKRVGEFVFFLLFKGIPISLVGLTVMGGTVPAGAGNLLLFFLSICISVGMMFFIEFMVGICAFYTYGYHGLMFTKSALLSILSGGVVPLFLFSENLRRILNYMPFAGMVSVPVNLYLGKYKFSEAIRFVGLQVIWVIVLWLAARMVYSHVIKRVVVQGG</sequence>
<keyword evidence="1" id="KW-1133">Transmembrane helix</keyword>
<evidence type="ECO:0008006" key="4">
    <source>
        <dbReference type="Google" id="ProtNLM"/>
    </source>
</evidence>
<proteinExistence type="predicted"/>
<reference evidence="2 3" key="1">
    <citation type="submission" date="2019-08" db="EMBL/GenBank/DDBJ databases">
        <title>In-depth cultivation of the pig gut microbiome towards novel bacterial diversity and tailored functional studies.</title>
        <authorList>
            <person name="Wylensek D."/>
            <person name="Hitch T.C.A."/>
            <person name="Clavel T."/>
        </authorList>
    </citation>
    <scope>NUCLEOTIDE SEQUENCE [LARGE SCALE GENOMIC DNA]</scope>
    <source>
        <strain evidence="2 3">BL-389-WT-3D</strain>
    </source>
</reference>
<protein>
    <recommendedName>
        <fullName evidence="4">ABC-2 type transporter</fullName>
    </recommendedName>
</protein>
<dbReference type="AlphaFoldDB" id="A0A844F7N2"/>
<feature type="transmembrane region" description="Helical" evidence="1">
    <location>
        <begin position="36"/>
        <end position="57"/>
    </location>
</feature>
<dbReference type="EMBL" id="VUMB01000010">
    <property type="protein sequence ID" value="MSS39950.1"/>
    <property type="molecule type" value="Genomic_DNA"/>
</dbReference>
<feature type="transmembrane region" description="Helical" evidence="1">
    <location>
        <begin position="217"/>
        <end position="237"/>
    </location>
</feature>
<feature type="transmembrane region" description="Helical" evidence="1">
    <location>
        <begin position="190"/>
        <end position="210"/>
    </location>
</feature>
<accession>A0A844F7N2</accession>